<evidence type="ECO:0000256" key="1">
    <source>
        <dbReference type="SAM" id="Phobius"/>
    </source>
</evidence>
<dbReference type="KEGG" id="sen:SACE_2488"/>
<feature type="transmembrane region" description="Helical" evidence="1">
    <location>
        <begin position="123"/>
        <end position="140"/>
    </location>
</feature>
<keyword evidence="1" id="KW-0812">Transmembrane</keyword>
<proteinExistence type="predicted"/>
<dbReference type="HOGENOM" id="CLU_083314_1_0_11"/>
<protein>
    <submittedName>
        <fullName evidence="3">Probable conserved integral membrane protein</fullName>
    </submittedName>
</protein>
<feature type="transmembrane region" description="Helical" evidence="1">
    <location>
        <begin position="80"/>
        <end position="103"/>
    </location>
</feature>
<keyword evidence="1" id="KW-1133">Transmembrane helix</keyword>
<accession>A4FCK6</accession>
<sequence>MFAAAAVTFLAMSVLALVVAALSGYAVPGGAVPAAPLLVALSVPGVLAALVALAGTAAFGAGPRTGRITRELAVCWRWRAVGHGLLIGVAGLVLTLPAAVLWAQWVGPAQAESALGEVFHGRQFGIPVAVAGFLVVWLLAPIYEEVLFRGVLWRAFEHWRWNMWGILAVTTVIFSLSHLEPLRAPLLAVVSIPVGLARLLTGNLLGSIVAHQVNNLLPALFVFLLSSE</sequence>
<keyword evidence="1" id="KW-0472">Membrane</keyword>
<dbReference type="STRING" id="405948.SACE_2488"/>
<organism evidence="3 4">
    <name type="scientific">Saccharopolyspora erythraea (strain ATCC 11635 / DSM 40517 / JCM 4748 / NBRC 13426 / NCIMB 8594 / NRRL 2338)</name>
    <dbReference type="NCBI Taxonomy" id="405948"/>
    <lineage>
        <taxon>Bacteria</taxon>
        <taxon>Bacillati</taxon>
        <taxon>Actinomycetota</taxon>
        <taxon>Actinomycetes</taxon>
        <taxon>Pseudonocardiales</taxon>
        <taxon>Pseudonocardiaceae</taxon>
        <taxon>Saccharopolyspora</taxon>
    </lineage>
</organism>
<dbReference type="InterPro" id="IPR003675">
    <property type="entry name" value="Rce1/LyrA-like_dom"/>
</dbReference>
<evidence type="ECO:0000259" key="2">
    <source>
        <dbReference type="Pfam" id="PF02517"/>
    </source>
</evidence>
<evidence type="ECO:0000313" key="4">
    <source>
        <dbReference type="Proteomes" id="UP000006728"/>
    </source>
</evidence>
<dbReference type="Proteomes" id="UP000006728">
    <property type="component" value="Chromosome"/>
</dbReference>
<dbReference type="AlphaFoldDB" id="A4FCK6"/>
<dbReference type="GO" id="GO:0004175">
    <property type="term" value="F:endopeptidase activity"/>
    <property type="evidence" value="ECO:0007669"/>
    <property type="project" value="UniProtKB-ARBA"/>
</dbReference>
<dbReference type="eggNOG" id="COG1266">
    <property type="taxonomic scope" value="Bacteria"/>
</dbReference>
<name>A4FCK6_SACEN</name>
<dbReference type="EMBL" id="AM420293">
    <property type="protein sequence ID" value="CAM01781.1"/>
    <property type="molecule type" value="Genomic_DNA"/>
</dbReference>
<feature type="transmembrane region" description="Helical" evidence="1">
    <location>
        <begin position="36"/>
        <end position="59"/>
    </location>
</feature>
<gene>
    <name evidence="3" type="ordered locus">SACE_2488</name>
</gene>
<reference evidence="3 4" key="1">
    <citation type="journal article" date="2007" name="Nat. Biotechnol.">
        <title>Complete genome sequence of the erythromycin-producing bacterium Saccharopolyspora erythraea NRRL23338.</title>
        <authorList>
            <person name="Oliynyk M."/>
            <person name="Samborskyy M."/>
            <person name="Lester J.B."/>
            <person name="Mironenko T."/>
            <person name="Scott N."/>
            <person name="Dickens S."/>
            <person name="Haydock S.F."/>
            <person name="Leadlay P.F."/>
        </authorList>
    </citation>
    <scope>NUCLEOTIDE SEQUENCE [LARGE SCALE GENOMIC DNA]</scope>
    <source>
        <strain evidence="4">ATCC 11635 / DSM 40517 / JCM 4748 / NBRC 13426 / NCIMB 8594 / NRRL 2338</strain>
    </source>
</reference>
<dbReference type="Pfam" id="PF02517">
    <property type="entry name" value="Rce1-like"/>
    <property type="match status" value="1"/>
</dbReference>
<feature type="transmembrane region" description="Helical" evidence="1">
    <location>
        <begin position="161"/>
        <end position="179"/>
    </location>
</feature>
<feature type="domain" description="CAAX prenyl protease 2/Lysostaphin resistance protein A-like" evidence="2">
    <location>
        <begin position="130"/>
        <end position="217"/>
    </location>
</feature>
<dbReference type="GO" id="GO:0080120">
    <property type="term" value="P:CAAX-box protein maturation"/>
    <property type="evidence" value="ECO:0007669"/>
    <property type="project" value="UniProtKB-ARBA"/>
</dbReference>
<keyword evidence="4" id="KW-1185">Reference proteome</keyword>
<evidence type="ECO:0000313" key="3">
    <source>
        <dbReference type="EMBL" id="CAM01781.1"/>
    </source>
</evidence>